<feature type="region of interest" description="Disordered" evidence="1">
    <location>
        <begin position="69"/>
        <end position="173"/>
    </location>
</feature>
<evidence type="ECO:0000313" key="2">
    <source>
        <dbReference type="EMBL" id="KAK4459480.1"/>
    </source>
</evidence>
<proteinExistence type="predicted"/>
<dbReference type="EMBL" id="MU865035">
    <property type="protein sequence ID" value="KAK4459480.1"/>
    <property type="molecule type" value="Genomic_DNA"/>
</dbReference>
<feature type="compositionally biased region" description="Acidic residues" evidence="1">
    <location>
        <begin position="161"/>
        <end position="170"/>
    </location>
</feature>
<reference evidence="2" key="1">
    <citation type="journal article" date="2023" name="Mol. Phylogenet. Evol.">
        <title>Genome-scale phylogeny and comparative genomics of the fungal order Sordariales.</title>
        <authorList>
            <person name="Hensen N."/>
            <person name="Bonometti L."/>
            <person name="Westerberg I."/>
            <person name="Brannstrom I.O."/>
            <person name="Guillou S."/>
            <person name="Cros-Aarteil S."/>
            <person name="Calhoun S."/>
            <person name="Haridas S."/>
            <person name="Kuo A."/>
            <person name="Mondo S."/>
            <person name="Pangilinan J."/>
            <person name="Riley R."/>
            <person name="LaButti K."/>
            <person name="Andreopoulos B."/>
            <person name="Lipzen A."/>
            <person name="Chen C."/>
            <person name="Yan M."/>
            <person name="Daum C."/>
            <person name="Ng V."/>
            <person name="Clum A."/>
            <person name="Steindorff A."/>
            <person name="Ohm R.A."/>
            <person name="Martin F."/>
            <person name="Silar P."/>
            <person name="Natvig D.O."/>
            <person name="Lalanne C."/>
            <person name="Gautier V."/>
            <person name="Ament-Velasquez S.L."/>
            <person name="Kruys A."/>
            <person name="Hutchinson M.I."/>
            <person name="Powell A.J."/>
            <person name="Barry K."/>
            <person name="Miller A.N."/>
            <person name="Grigoriev I.V."/>
            <person name="Debuchy R."/>
            <person name="Gladieux P."/>
            <person name="Hiltunen Thoren M."/>
            <person name="Johannesson H."/>
        </authorList>
    </citation>
    <scope>NUCLEOTIDE SEQUENCE</scope>
    <source>
        <strain evidence="2">PSN324</strain>
    </source>
</reference>
<organism evidence="2 3">
    <name type="scientific">Cladorrhinum samala</name>
    <dbReference type="NCBI Taxonomy" id="585594"/>
    <lineage>
        <taxon>Eukaryota</taxon>
        <taxon>Fungi</taxon>
        <taxon>Dikarya</taxon>
        <taxon>Ascomycota</taxon>
        <taxon>Pezizomycotina</taxon>
        <taxon>Sordariomycetes</taxon>
        <taxon>Sordariomycetidae</taxon>
        <taxon>Sordariales</taxon>
        <taxon>Podosporaceae</taxon>
        <taxon>Cladorrhinum</taxon>
    </lineage>
</organism>
<reference evidence="2" key="2">
    <citation type="submission" date="2023-06" db="EMBL/GenBank/DDBJ databases">
        <authorList>
            <consortium name="Lawrence Berkeley National Laboratory"/>
            <person name="Mondo S.J."/>
            <person name="Hensen N."/>
            <person name="Bonometti L."/>
            <person name="Westerberg I."/>
            <person name="Brannstrom I.O."/>
            <person name="Guillou S."/>
            <person name="Cros-Aarteil S."/>
            <person name="Calhoun S."/>
            <person name="Haridas S."/>
            <person name="Kuo A."/>
            <person name="Pangilinan J."/>
            <person name="Riley R."/>
            <person name="Labutti K."/>
            <person name="Andreopoulos B."/>
            <person name="Lipzen A."/>
            <person name="Chen C."/>
            <person name="Yanf M."/>
            <person name="Daum C."/>
            <person name="Ng V."/>
            <person name="Clum A."/>
            <person name="Steindorff A."/>
            <person name="Ohm R."/>
            <person name="Martin F."/>
            <person name="Silar P."/>
            <person name="Natvig D."/>
            <person name="Lalanne C."/>
            <person name="Gautier V."/>
            <person name="Ament-Velasquez S.L."/>
            <person name="Kruys A."/>
            <person name="Hutchinson M.I."/>
            <person name="Powell A.J."/>
            <person name="Barry K."/>
            <person name="Miller A.N."/>
            <person name="Grigoriev I.V."/>
            <person name="Debuchy R."/>
            <person name="Gladieux P."/>
            <person name="Thoren M.H."/>
            <person name="Johannesson H."/>
        </authorList>
    </citation>
    <scope>NUCLEOTIDE SEQUENCE</scope>
    <source>
        <strain evidence="2">PSN324</strain>
    </source>
</reference>
<dbReference type="Proteomes" id="UP001321749">
    <property type="component" value="Unassembled WGS sequence"/>
</dbReference>
<name>A0AAV9HH90_9PEZI</name>
<evidence type="ECO:0000256" key="1">
    <source>
        <dbReference type="SAM" id="MobiDB-lite"/>
    </source>
</evidence>
<comment type="caution">
    <text evidence="2">The sequence shown here is derived from an EMBL/GenBank/DDBJ whole genome shotgun (WGS) entry which is preliminary data.</text>
</comment>
<sequence length="326" mass="35949">MASGYIEGEIAYNGGEEEMWWVVKEVKDLKTVEKKRGKEVTVDEGRSAVYKRMRWDVWVVVGKVKARVREEGREDKTEKANEGGHVPGEEQNDEESAMDVDEEEKDDGAENCGGSMVGAQVGGGKDHAEAEDGDGKNDNVHAGEENGNIQDENAGTNGEAMDIDGEEDNAGEDKNYARGQTAQIEADEQGEQEPLDRAQRLRQLLPFYIQGREKNDDTDDDGDDGGEEDDDIQPGLDPSLPLLDQIEWEPRLHNSYTTAAIANQAALNIFCEIAQPRVDACPAANREFNTYLEQLQAQFKEAKLLDVGCDMGVEWSWAPPAELAGN</sequence>
<feature type="compositionally biased region" description="Acidic residues" evidence="1">
    <location>
        <begin position="90"/>
        <end position="109"/>
    </location>
</feature>
<feature type="compositionally biased region" description="Basic and acidic residues" evidence="1">
    <location>
        <begin position="124"/>
        <end position="144"/>
    </location>
</feature>
<feature type="compositionally biased region" description="Acidic residues" evidence="1">
    <location>
        <begin position="216"/>
        <end position="232"/>
    </location>
</feature>
<protein>
    <submittedName>
        <fullName evidence="2">Uncharacterized protein</fullName>
    </submittedName>
</protein>
<evidence type="ECO:0000313" key="3">
    <source>
        <dbReference type="Proteomes" id="UP001321749"/>
    </source>
</evidence>
<feature type="region of interest" description="Disordered" evidence="1">
    <location>
        <begin position="207"/>
        <end position="240"/>
    </location>
</feature>
<feature type="compositionally biased region" description="Polar residues" evidence="1">
    <location>
        <begin position="147"/>
        <end position="156"/>
    </location>
</feature>
<gene>
    <name evidence="2" type="ORF">QBC42DRAFT_274258</name>
</gene>
<accession>A0AAV9HH90</accession>
<feature type="compositionally biased region" description="Basic and acidic residues" evidence="1">
    <location>
        <begin position="69"/>
        <end position="82"/>
    </location>
</feature>
<keyword evidence="3" id="KW-1185">Reference proteome</keyword>
<dbReference type="AlphaFoldDB" id="A0AAV9HH90"/>